<dbReference type="AlphaFoldDB" id="A0A345CXX6"/>
<protein>
    <recommendedName>
        <fullName evidence="4">MFS transporter</fullName>
    </recommendedName>
</protein>
<evidence type="ECO:0000313" key="3">
    <source>
        <dbReference type="Proteomes" id="UP000264980"/>
    </source>
</evidence>
<keyword evidence="1" id="KW-0472">Membrane</keyword>
<proteinExistence type="predicted"/>
<gene>
    <name evidence="2" type="ORF">AV903_23445</name>
</gene>
<accession>A0A345CXX6</accession>
<evidence type="ECO:0000256" key="1">
    <source>
        <dbReference type="SAM" id="Phobius"/>
    </source>
</evidence>
<dbReference type="RefSeq" id="WP_233479264.1">
    <property type="nucleotide sequence ID" value="NZ_CP013970.1"/>
</dbReference>
<dbReference type="Proteomes" id="UP000264980">
    <property type="component" value="Chromosome"/>
</dbReference>
<feature type="transmembrane region" description="Helical" evidence="1">
    <location>
        <begin position="7"/>
        <end position="28"/>
    </location>
</feature>
<evidence type="ECO:0000313" key="2">
    <source>
        <dbReference type="EMBL" id="AXF78293.1"/>
    </source>
</evidence>
<keyword evidence="1" id="KW-1133">Transmembrane helix</keyword>
<reference evidence="2 3" key="1">
    <citation type="submission" date="2016-01" db="EMBL/GenBank/DDBJ databases">
        <authorList>
            <person name="Oliw E.H."/>
        </authorList>
    </citation>
    <scope>NUCLEOTIDE SEQUENCE [LARGE SCALE GENOMIC DNA]</scope>
    <source>
        <strain evidence="2 3">MDcuke</strain>
    </source>
</reference>
<dbReference type="EMBL" id="CP013970">
    <property type="protein sequence ID" value="AXF78293.1"/>
    <property type="molecule type" value="Genomic_DNA"/>
</dbReference>
<sequence>MKILKILFFSLMSACCGAGLMIGVFPLIAKYIVGPVHGEDQMSMNAAILFSGVPLCAISGAMVGGFYMRRHLNKKRQL</sequence>
<evidence type="ECO:0008006" key="4">
    <source>
        <dbReference type="Google" id="ProtNLM"/>
    </source>
</evidence>
<feature type="transmembrane region" description="Helical" evidence="1">
    <location>
        <begin position="48"/>
        <end position="68"/>
    </location>
</feature>
<keyword evidence="1" id="KW-0812">Transmembrane</keyword>
<organism evidence="2 3">
    <name type="scientific">Erwinia tracheiphila</name>
    <dbReference type="NCBI Taxonomy" id="65700"/>
    <lineage>
        <taxon>Bacteria</taxon>
        <taxon>Pseudomonadati</taxon>
        <taxon>Pseudomonadota</taxon>
        <taxon>Gammaproteobacteria</taxon>
        <taxon>Enterobacterales</taxon>
        <taxon>Erwiniaceae</taxon>
        <taxon>Erwinia</taxon>
    </lineage>
</organism>
<name>A0A345CXX6_9GAMM</name>